<comment type="catalytic activity">
    <reaction evidence="1">
        <text>Thiol-dependent hydrolysis of ester, thioester, amide, peptide and isopeptide bonds formed by the C-terminal Gly of ubiquitin (a 76-residue protein attached to proteins as an intracellular targeting signal).</text>
        <dbReference type="EC" id="3.4.19.12"/>
    </reaction>
</comment>
<keyword evidence="6" id="KW-0378">Hydrolase</keyword>
<dbReference type="OrthoDB" id="289038at2759"/>
<dbReference type="InterPro" id="IPR001394">
    <property type="entry name" value="Peptidase_C19_UCH"/>
</dbReference>
<dbReference type="EC" id="3.4.19.12" evidence="3"/>
<comment type="caution">
    <text evidence="10">The sequence shown here is derived from an EMBL/GenBank/DDBJ whole genome shotgun (WGS) entry which is preliminary data.</text>
</comment>
<evidence type="ECO:0000256" key="3">
    <source>
        <dbReference type="ARBA" id="ARBA00012759"/>
    </source>
</evidence>
<feature type="domain" description="USP" evidence="9">
    <location>
        <begin position="131"/>
        <end position="397"/>
    </location>
</feature>
<proteinExistence type="inferred from homology"/>
<evidence type="ECO:0000256" key="1">
    <source>
        <dbReference type="ARBA" id="ARBA00000707"/>
    </source>
</evidence>
<dbReference type="GO" id="GO:0006508">
    <property type="term" value="P:proteolysis"/>
    <property type="evidence" value="ECO:0007669"/>
    <property type="project" value="UniProtKB-KW"/>
</dbReference>
<reference evidence="10" key="1">
    <citation type="submission" date="2016-10" db="EMBL/GenBank/DDBJ databases">
        <authorList>
            <person name="Benchimol M."/>
            <person name="Almeida L.G."/>
            <person name="Vasconcelos A.T."/>
            <person name="Perreira-Neves A."/>
            <person name="Rosa I.A."/>
            <person name="Tasca T."/>
            <person name="Bogo M.R."/>
            <person name="de Souza W."/>
        </authorList>
    </citation>
    <scope>NUCLEOTIDE SEQUENCE [LARGE SCALE GENOMIC DNA]</scope>
    <source>
        <strain evidence="10">K</strain>
    </source>
</reference>
<keyword evidence="11" id="KW-1185">Reference proteome</keyword>
<evidence type="ECO:0000259" key="9">
    <source>
        <dbReference type="PROSITE" id="PS50235"/>
    </source>
</evidence>
<evidence type="ECO:0000256" key="2">
    <source>
        <dbReference type="ARBA" id="ARBA00009085"/>
    </source>
</evidence>
<evidence type="ECO:0000313" key="10">
    <source>
        <dbReference type="EMBL" id="OHT11710.1"/>
    </source>
</evidence>
<comment type="similarity">
    <text evidence="2">Belongs to the peptidase C19 family.</text>
</comment>
<dbReference type="SUPFAM" id="SSF54001">
    <property type="entry name" value="Cysteine proteinases"/>
    <property type="match status" value="1"/>
</dbReference>
<evidence type="ECO:0000256" key="6">
    <source>
        <dbReference type="ARBA" id="ARBA00022801"/>
    </source>
</evidence>
<feature type="compositionally biased region" description="Basic and acidic residues" evidence="8">
    <location>
        <begin position="711"/>
        <end position="724"/>
    </location>
</feature>
<dbReference type="Pfam" id="PF14533">
    <property type="entry name" value="USP7_C2"/>
    <property type="match status" value="1"/>
</dbReference>
<dbReference type="PROSITE" id="PS50235">
    <property type="entry name" value="USP_3"/>
    <property type="match status" value="1"/>
</dbReference>
<evidence type="ECO:0000256" key="4">
    <source>
        <dbReference type="ARBA" id="ARBA00022670"/>
    </source>
</evidence>
<keyword evidence="7" id="KW-0788">Thiol protease</keyword>
<keyword evidence="4" id="KW-0645">Protease</keyword>
<dbReference type="GO" id="GO:0005829">
    <property type="term" value="C:cytosol"/>
    <property type="evidence" value="ECO:0007669"/>
    <property type="project" value="TreeGrafter"/>
</dbReference>
<dbReference type="AlphaFoldDB" id="A0A1J4KPT0"/>
<dbReference type="InterPro" id="IPR028889">
    <property type="entry name" value="USP"/>
</dbReference>
<dbReference type="GeneID" id="94835084"/>
<feature type="region of interest" description="Disordered" evidence="8">
    <location>
        <begin position="708"/>
        <end position="738"/>
    </location>
</feature>
<dbReference type="Gene3D" id="3.90.70.10">
    <property type="entry name" value="Cysteine proteinases"/>
    <property type="match status" value="1"/>
</dbReference>
<dbReference type="VEuPathDB" id="TrichDB:TRFO_18772"/>
<protein>
    <recommendedName>
        <fullName evidence="3">ubiquitinyl hydrolase 1</fullName>
        <ecNumber evidence="3">3.4.19.12</ecNumber>
    </recommendedName>
</protein>
<organism evidence="10 11">
    <name type="scientific">Tritrichomonas foetus</name>
    <dbReference type="NCBI Taxonomy" id="1144522"/>
    <lineage>
        <taxon>Eukaryota</taxon>
        <taxon>Metamonada</taxon>
        <taxon>Parabasalia</taxon>
        <taxon>Tritrichomonadida</taxon>
        <taxon>Tritrichomonadidae</taxon>
        <taxon>Tritrichomonas</taxon>
    </lineage>
</organism>
<gene>
    <name evidence="10" type="ORF">TRFO_18772</name>
</gene>
<dbReference type="InterPro" id="IPR050164">
    <property type="entry name" value="Peptidase_C19"/>
</dbReference>
<keyword evidence="5" id="KW-0833">Ubl conjugation pathway</keyword>
<name>A0A1J4KPT0_9EUKA</name>
<evidence type="ECO:0000256" key="7">
    <source>
        <dbReference type="ARBA" id="ARBA00022807"/>
    </source>
</evidence>
<evidence type="ECO:0000256" key="5">
    <source>
        <dbReference type="ARBA" id="ARBA00022786"/>
    </source>
</evidence>
<sequence length="1084" mass="127384">MCMNEIVSTHVIPNWTKNHKAYDDMRVEHEKIRISYKVMPSTFLKKVDFEVRVDFFERDTLWLVTDISVTSSVSNKTQNYSHFIGRPLKFDPAGGGMKLGIIRSNINEAQIDEGEVIFTFKLRIIPSFCCSLFRDPYTEYTCYLNSSLQLLFHLSKFREFLFSLEIDEKKRPIFFQLKELFSTMLCCKQYAYTDELTRSFGWPNLARNIQHDVCDFLNTFIQYIQSRIKNDKNQKKFDKIFKNVFIDRNNSIQNTFILNVEPQIQINEKGQKVYMPLNFCIKEAFNDCKVVQLSDVLFIAINRIQNIETVEYPDKLDLSQSIREIPENCHKSYKIAGFVTRSGKAIDSGHYICYIRLDKSKLWIMFDDQTKNIKQWKYEPKLNVLNYEIDMIIKKSFKEIPARILMYIADDVFEKYISETEADRFIIQRNKMINTNLTGDQNNIVSNATSSCLNNCIYTPKTSNDIKIINICMIEDSIEFISNGDINFQDIKPRYQLELKTTLTYNDVYEKVAETIGINDSKMIYLRTSTKCGLPSNIVFRRNNQDTLSNFSNQEIKLHVEFIQDIENLKINQVPFYFFFFDPTNPTKFTFLTRLVLENNIKFEKYWPMLANILEMPEDTKFVLYSAKFSDTLPKKLVGYVKINGNDKLSNCLSQFVDSPFIYVELLTPCDSFKYSCDIEKVDEETITQDQVELSQCILEENTSNLSEETSDFKESVDNSKKEFGISQENDDSENLNEYSSKFNNIGNPLNPYETKFNEIKKRFKLFYYLKKISNVVKNHYELPNIFDMNYHSVDIFFYKINDRTKADSLTIPYCSNITINQLKRVICCALHEEYPENGLMQLFFGIRPGIPLSSPIYDSCMNSYFKDSFYFSSKAKVSIFYQIFNEYQPNNISIRIYISLNAINCQKIYQILVPSNYKVSDVIDIFKKEINFEYRVLKLADGKISSIMNDNSIIHSNIELKIEKIQKYEKEVIGNIPISYGTIYKNTKYVYLFGIPFYFPVFKDEEFENAMKRLKNMILECNKGESFDLHAINYHGIIRHRKINDFVRILDEKLIVAICIKEIKASNYMNKQSFFKSAIRILK</sequence>
<dbReference type="InterPro" id="IPR029346">
    <property type="entry name" value="USP_C"/>
</dbReference>
<dbReference type="InterPro" id="IPR038765">
    <property type="entry name" value="Papain-like_cys_pep_sf"/>
</dbReference>
<accession>A0A1J4KPT0</accession>
<dbReference type="Proteomes" id="UP000179807">
    <property type="component" value="Unassembled WGS sequence"/>
</dbReference>
<dbReference type="GO" id="GO:0004843">
    <property type="term" value="F:cysteine-type deubiquitinase activity"/>
    <property type="evidence" value="ECO:0007669"/>
    <property type="project" value="UniProtKB-EC"/>
</dbReference>
<dbReference type="GO" id="GO:0016579">
    <property type="term" value="P:protein deubiquitination"/>
    <property type="evidence" value="ECO:0007669"/>
    <property type="project" value="InterPro"/>
</dbReference>
<evidence type="ECO:0000313" key="11">
    <source>
        <dbReference type="Proteomes" id="UP000179807"/>
    </source>
</evidence>
<dbReference type="PANTHER" id="PTHR24006">
    <property type="entry name" value="UBIQUITIN CARBOXYL-TERMINAL HYDROLASE"/>
    <property type="match status" value="1"/>
</dbReference>
<dbReference type="RefSeq" id="XP_068364846.1">
    <property type="nucleotide sequence ID" value="XM_068500380.1"/>
</dbReference>
<dbReference type="EMBL" id="MLAK01000581">
    <property type="protein sequence ID" value="OHT11710.1"/>
    <property type="molecule type" value="Genomic_DNA"/>
</dbReference>
<dbReference type="Pfam" id="PF00443">
    <property type="entry name" value="UCH"/>
    <property type="match status" value="1"/>
</dbReference>
<dbReference type="GO" id="GO:0005634">
    <property type="term" value="C:nucleus"/>
    <property type="evidence" value="ECO:0007669"/>
    <property type="project" value="TreeGrafter"/>
</dbReference>
<evidence type="ECO:0000256" key="8">
    <source>
        <dbReference type="SAM" id="MobiDB-lite"/>
    </source>
</evidence>